<gene>
    <name evidence="3" type="ordered locus">Kfla_5603</name>
</gene>
<feature type="transmembrane region" description="Helical" evidence="2">
    <location>
        <begin position="56"/>
        <end position="75"/>
    </location>
</feature>
<keyword evidence="4" id="KW-1185">Reference proteome</keyword>
<reference evidence="4" key="1">
    <citation type="submission" date="2009-09" db="EMBL/GenBank/DDBJ databases">
        <title>The complete genome of Kribbella flavida DSM 17836.</title>
        <authorList>
            <consortium name="US DOE Joint Genome Institute (JGI-PGF)"/>
            <person name="Lucas S."/>
            <person name="Copeland A."/>
            <person name="Lapidus A."/>
            <person name="Glavina del Rio T."/>
            <person name="Dalin E."/>
            <person name="Tice H."/>
            <person name="Bruce D."/>
            <person name="Goodwin L."/>
            <person name="Pitluck S."/>
            <person name="Kyrpides N."/>
            <person name="Mavromatis K."/>
            <person name="Ivanova N."/>
            <person name="Saunders E."/>
            <person name="Brettin T."/>
            <person name="Detter J.C."/>
            <person name="Han C."/>
            <person name="Larimer F."/>
            <person name="Land M."/>
            <person name="Hauser L."/>
            <person name="Markowitz V."/>
            <person name="Cheng J.-F."/>
            <person name="Hugenholtz P."/>
            <person name="Woyke T."/>
            <person name="Wu D."/>
            <person name="Pukall R."/>
            <person name="Klenk H.-P."/>
            <person name="Eisen J.A."/>
        </authorList>
    </citation>
    <scope>NUCLEOTIDE SEQUENCE [LARGE SCALE GENOMIC DNA]</scope>
    <source>
        <strain evidence="4">DSM 17836 / JCM 10339 / NBRC 14399</strain>
    </source>
</reference>
<accession>D2PNC5</accession>
<feature type="region of interest" description="Disordered" evidence="1">
    <location>
        <begin position="354"/>
        <end position="377"/>
    </location>
</feature>
<organism evidence="3 4">
    <name type="scientific">Kribbella flavida (strain DSM 17836 / JCM 10339 / NBRC 14399)</name>
    <dbReference type="NCBI Taxonomy" id="479435"/>
    <lineage>
        <taxon>Bacteria</taxon>
        <taxon>Bacillati</taxon>
        <taxon>Actinomycetota</taxon>
        <taxon>Actinomycetes</taxon>
        <taxon>Propionibacteriales</taxon>
        <taxon>Kribbellaceae</taxon>
        <taxon>Kribbella</taxon>
    </lineage>
</organism>
<keyword evidence="2" id="KW-1133">Transmembrane helix</keyword>
<dbReference type="RefSeq" id="WP_012923163.1">
    <property type="nucleotide sequence ID" value="NC_013729.1"/>
</dbReference>
<feature type="transmembrane region" description="Helical" evidence="2">
    <location>
        <begin position="139"/>
        <end position="158"/>
    </location>
</feature>
<proteinExistence type="predicted"/>
<reference evidence="3 4" key="2">
    <citation type="journal article" date="2010" name="Stand. Genomic Sci.">
        <title>Complete genome sequence of Kribbella flavida type strain (IFO 14399).</title>
        <authorList>
            <person name="Pukall R."/>
            <person name="Lapidus A."/>
            <person name="Glavina Del Rio T."/>
            <person name="Copeland A."/>
            <person name="Tice H."/>
            <person name="Cheng J.-F."/>
            <person name="Lucas S."/>
            <person name="Chen F."/>
            <person name="Nolan M."/>
            <person name="LaButti K."/>
            <person name="Pati A."/>
            <person name="Ivanova N."/>
            <person name="Mavrommatis K."/>
            <person name="Mikhailova N."/>
            <person name="Pitluck S."/>
            <person name="Bruce D."/>
            <person name="Goodwin L."/>
            <person name="Land M."/>
            <person name="Hauser L."/>
            <person name="Chang Y.-J."/>
            <person name="Jeffries C.D."/>
            <person name="Chen A."/>
            <person name="Palaniappan K."/>
            <person name="Chain P."/>
            <person name="Rohde M."/>
            <person name="Goeker M."/>
            <person name="Bristow J."/>
            <person name="Eisen J.A."/>
            <person name="Markowitz V."/>
            <person name="Hugenholtz P."/>
            <person name="Kyrpides N.C."/>
            <person name="Klenk H.-P."/>
            <person name="Brettin T."/>
        </authorList>
    </citation>
    <scope>NUCLEOTIDE SEQUENCE [LARGE SCALE GENOMIC DNA]</scope>
    <source>
        <strain evidence="4">DSM 17836 / JCM 10339 / NBRC 14399</strain>
    </source>
</reference>
<sequence>MRKNWPVWTGCAAALWSLAYGVLGVFWALGGDGYPFARVVDDRATASVLEGAPVEVVAPVMAALGFTGAVVAVLMTVRRPRGWFLQGYAAGMAVLLALVIPDYTPLAMVALSPALVVFTFTGVPGAQGGIEDILYWHRVNLLLVFFGGLLWAATAVAYHRRARQACVFCGRGDGVPAAWTTPEAALRWGRRAVLVAVVSNVPYEFTRVAWYFGWPLGITEQFHQEMVDTPGMLEMGLGMALLAVGGSILTHGLVQRWGEVYPRWLWWRAGRRVPPSRAIVPAAVVAVVLIPAGLMNLRLPGGNLSSEWGLAMPGVLWIVWGAALGAATYAYYLRRRGTCARCHRGETARDLLAEAARPTPPSDRPVVQVPKRRSRWA</sequence>
<name>D2PNC5_KRIFD</name>
<feature type="transmembrane region" description="Helical" evidence="2">
    <location>
        <begin position="275"/>
        <end position="294"/>
    </location>
</feature>
<feature type="transmembrane region" description="Helical" evidence="2">
    <location>
        <begin position="314"/>
        <end position="333"/>
    </location>
</feature>
<keyword evidence="2" id="KW-0472">Membrane</keyword>
<evidence type="ECO:0000313" key="4">
    <source>
        <dbReference type="Proteomes" id="UP000007967"/>
    </source>
</evidence>
<dbReference type="EMBL" id="CP001736">
    <property type="protein sequence ID" value="ADB34609.1"/>
    <property type="molecule type" value="Genomic_DNA"/>
</dbReference>
<evidence type="ECO:0000256" key="1">
    <source>
        <dbReference type="SAM" id="MobiDB-lite"/>
    </source>
</evidence>
<dbReference type="HOGENOM" id="CLU_049869_0_0_11"/>
<feature type="transmembrane region" description="Helical" evidence="2">
    <location>
        <begin position="235"/>
        <end position="254"/>
    </location>
</feature>
<feature type="transmembrane region" description="Helical" evidence="2">
    <location>
        <begin position="106"/>
        <end position="127"/>
    </location>
</feature>
<dbReference type="OrthoDB" id="2717873at2"/>
<evidence type="ECO:0000313" key="3">
    <source>
        <dbReference type="EMBL" id="ADB34609.1"/>
    </source>
</evidence>
<dbReference type="Proteomes" id="UP000007967">
    <property type="component" value="Chromosome"/>
</dbReference>
<evidence type="ECO:0000256" key="2">
    <source>
        <dbReference type="SAM" id="Phobius"/>
    </source>
</evidence>
<dbReference type="STRING" id="479435.Kfla_5603"/>
<protein>
    <submittedName>
        <fullName evidence="3">Uncharacterized protein</fullName>
    </submittedName>
</protein>
<dbReference type="KEGG" id="kfl:Kfla_5603"/>
<feature type="transmembrane region" description="Helical" evidence="2">
    <location>
        <begin position="7"/>
        <end position="29"/>
    </location>
</feature>
<feature type="transmembrane region" description="Helical" evidence="2">
    <location>
        <begin position="82"/>
        <end position="100"/>
    </location>
</feature>
<dbReference type="eggNOG" id="COG2197">
    <property type="taxonomic scope" value="Bacteria"/>
</dbReference>
<keyword evidence="2" id="KW-0812">Transmembrane</keyword>
<dbReference type="AlphaFoldDB" id="D2PNC5"/>